<feature type="region of interest" description="Disordered" evidence="5">
    <location>
        <begin position="51"/>
        <end position="86"/>
    </location>
</feature>
<dbReference type="InterPro" id="IPR027444">
    <property type="entry name" value="H-NS_C_dom"/>
</dbReference>
<dbReference type="GO" id="GO:0003677">
    <property type="term" value="F:DNA binding"/>
    <property type="evidence" value="ECO:0007669"/>
    <property type="project" value="UniProtKB-KW"/>
</dbReference>
<dbReference type="HOGENOM" id="CLU_117503_5_1_4"/>
<evidence type="ECO:0000256" key="5">
    <source>
        <dbReference type="SAM" id="MobiDB-lite"/>
    </source>
</evidence>
<dbReference type="SUPFAM" id="SSF81273">
    <property type="entry name" value="H-NS histone-like proteins"/>
    <property type="match status" value="1"/>
</dbReference>
<keyword evidence="3" id="KW-0963">Cytoplasm</keyword>
<dbReference type="PANTHER" id="PTHR38097:SF2">
    <property type="entry name" value="DNA-BINDING PROTEIN STPA"/>
    <property type="match status" value="1"/>
</dbReference>
<comment type="subcellular location">
    <subcellularLocation>
        <location evidence="1">Cytoplasm</location>
        <location evidence="1">Nucleoid</location>
    </subcellularLocation>
</comment>
<dbReference type="EMBL" id="CP000379">
    <property type="protein sequence ID" value="ABF80209.1"/>
    <property type="molecule type" value="Genomic_DNA"/>
</dbReference>
<protein>
    <submittedName>
        <fullName evidence="7">Histone-like nucleoid-structuring protein H-NS</fullName>
    </submittedName>
</protein>
<dbReference type="PANTHER" id="PTHR38097">
    <property type="match status" value="1"/>
</dbReference>
<name>A0A0H2XZU5_BURO1</name>
<dbReference type="AlphaFoldDB" id="A0A0H2XZU5"/>
<evidence type="ECO:0000313" key="7">
    <source>
        <dbReference type="EMBL" id="ABF80209.1"/>
    </source>
</evidence>
<evidence type="ECO:0000256" key="1">
    <source>
        <dbReference type="ARBA" id="ARBA00004453"/>
    </source>
</evidence>
<reference evidence="7" key="1">
    <citation type="submission" date="2006-05" db="EMBL/GenBank/DDBJ databases">
        <title>Complete sequence of chromosome 2 of Burkholderia cenocepacia AU 1054.</title>
        <authorList>
            <consortium name="US DOE Joint Genome Institute"/>
            <person name="Copeland A."/>
            <person name="Lucas S."/>
            <person name="Lapidus A."/>
            <person name="Barry K."/>
            <person name="Detter J.C."/>
            <person name="Glavina del Rio T."/>
            <person name="Hammon N."/>
            <person name="Israni S."/>
            <person name="Dalin E."/>
            <person name="Tice H."/>
            <person name="Pitluck S."/>
            <person name="Chain P."/>
            <person name="Malfatti S."/>
            <person name="Shin M."/>
            <person name="Vergez L."/>
            <person name="Schmutz J."/>
            <person name="Larimer F."/>
            <person name="Land M."/>
            <person name="Hauser L."/>
            <person name="Kyrpides N."/>
            <person name="Lykidis A."/>
            <person name="LiPuma J.J."/>
            <person name="Konstantinidis K."/>
            <person name="Tiedje J.M."/>
            <person name="Richardson P."/>
        </authorList>
    </citation>
    <scope>NUCLEOTIDE SEQUENCE [LARGE SCALE GENOMIC DNA]</scope>
    <source>
        <strain evidence="7">AU 1054</strain>
    </source>
</reference>
<dbReference type="Gene3D" id="4.10.430.30">
    <property type="match status" value="1"/>
</dbReference>
<comment type="similarity">
    <text evidence="2">Belongs to the histone-like protein H-NS family.</text>
</comment>
<keyword evidence="4" id="KW-0238">DNA-binding</keyword>
<feature type="domain" description="DNA-binding protein H-NS-like C-terminal" evidence="6">
    <location>
        <begin position="61"/>
        <end position="99"/>
    </location>
</feature>
<evidence type="ECO:0000259" key="6">
    <source>
        <dbReference type="SMART" id="SM00528"/>
    </source>
</evidence>
<evidence type="ECO:0000256" key="3">
    <source>
        <dbReference type="ARBA" id="ARBA00022490"/>
    </source>
</evidence>
<dbReference type="GO" id="GO:0009295">
    <property type="term" value="C:nucleoid"/>
    <property type="evidence" value="ECO:0007669"/>
    <property type="project" value="UniProtKB-SubCell"/>
</dbReference>
<dbReference type="Pfam" id="PF00816">
    <property type="entry name" value="Histone_HNS"/>
    <property type="match status" value="1"/>
</dbReference>
<accession>A0A0H2XZU5</accession>
<evidence type="ECO:0000256" key="4">
    <source>
        <dbReference type="ARBA" id="ARBA00023125"/>
    </source>
</evidence>
<proteinExistence type="inferred from homology"/>
<sequence length="101" mass="11334">MATYRQLSAQLERLQQKIDKEREKAIADAIAHIRAKIDEYDITPEELGFRPAGSSTAAATAKPKRTLPPKYLNPKTGETWSGRGRAPAWLGKNRGRFLIKD</sequence>
<organism evidence="7">
    <name type="scientific">Burkholderia orbicola (strain AU 1054)</name>
    <dbReference type="NCBI Taxonomy" id="331271"/>
    <lineage>
        <taxon>Bacteria</taxon>
        <taxon>Pseudomonadati</taxon>
        <taxon>Pseudomonadota</taxon>
        <taxon>Betaproteobacteria</taxon>
        <taxon>Burkholderiales</taxon>
        <taxon>Burkholderiaceae</taxon>
        <taxon>Burkholderia</taxon>
        <taxon>Burkholderia cepacia complex</taxon>
        <taxon>Burkholderia orbicola</taxon>
    </lineage>
</organism>
<dbReference type="SMART" id="SM00528">
    <property type="entry name" value="HNS"/>
    <property type="match status" value="1"/>
</dbReference>
<evidence type="ECO:0000256" key="2">
    <source>
        <dbReference type="ARBA" id="ARBA00010610"/>
    </source>
</evidence>
<gene>
    <name evidence="7" type="ordered locus">Bcen_5335</name>
</gene>